<dbReference type="GO" id="GO:0046872">
    <property type="term" value="F:metal ion binding"/>
    <property type="evidence" value="ECO:0007669"/>
    <property type="project" value="UniProtKB-KW"/>
</dbReference>
<evidence type="ECO:0000256" key="4">
    <source>
        <dbReference type="PROSITE-ProRule" id="PRU00125"/>
    </source>
</evidence>
<dbReference type="GO" id="GO:0031941">
    <property type="term" value="C:filamentous actin"/>
    <property type="evidence" value="ECO:0007669"/>
    <property type="project" value="TreeGrafter"/>
</dbReference>
<dbReference type="InParanoid" id="A0A3N4L2H8"/>
<evidence type="ECO:0000256" key="2">
    <source>
        <dbReference type="ARBA" id="ARBA00022833"/>
    </source>
</evidence>
<dbReference type="PROSITE" id="PS50023">
    <property type="entry name" value="LIM_DOMAIN_2"/>
    <property type="match status" value="3"/>
</dbReference>
<dbReference type="GO" id="GO:0030036">
    <property type="term" value="P:actin cytoskeleton organization"/>
    <property type="evidence" value="ECO:0007669"/>
    <property type="project" value="TreeGrafter"/>
</dbReference>
<protein>
    <recommendedName>
        <fullName evidence="6">LIM zinc-binding domain-containing protein</fullName>
    </recommendedName>
</protein>
<dbReference type="GO" id="GO:0003779">
    <property type="term" value="F:actin binding"/>
    <property type="evidence" value="ECO:0007669"/>
    <property type="project" value="TreeGrafter"/>
</dbReference>
<keyword evidence="8" id="KW-1185">Reference proteome</keyword>
<dbReference type="SMART" id="SM00132">
    <property type="entry name" value="LIM"/>
    <property type="match status" value="3"/>
</dbReference>
<dbReference type="InterPro" id="IPR001781">
    <property type="entry name" value="Znf_LIM"/>
</dbReference>
<evidence type="ECO:0000256" key="3">
    <source>
        <dbReference type="ARBA" id="ARBA00023038"/>
    </source>
</evidence>
<keyword evidence="2 4" id="KW-0862">Zinc</keyword>
<dbReference type="AlphaFoldDB" id="A0A3N4L2H8"/>
<dbReference type="STRING" id="1392247.A0A3N4L2H8"/>
<evidence type="ECO:0000256" key="5">
    <source>
        <dbReference type="SAM" id="MobiDB-lite"/>
    </source>
</evidence>
<feature type="region of interest" description="Disordered" evidence="5">
    <location>
        <begin position="438"/>
        <end position="602"/>
    </location>
</feature>
<sequence>MSDQARVSYMTKEQLETYLSDLRSNRPQRPIGARPLSTTKARWTPQSSVSLLDAAPSLNEPRLHPSPPRKAAFSSPDGTTTTQDDDAVVGRRDSWLLRRNSHKRSQTFSAPSIASSILPRSSTPTRITRTRSRAATASVPPTATPPFAPPETTTTTTAEAEQREVGWDGKDLQEGRMGDTPPKTDSATAAAAAAAADSASTTTTTKRGNSLKKQGSFSFREFSKFGTRHERTGSSGSASTSSSSSSSGGGIARKTVSWALPSLSRPSSPSPAAVVMPPTHPPPKSASTRIEEELTSHFRSLPPAPLPYVAPLRINKSPSQRSTPLGRSESAAKLPIVPEAAAAASTPPPTRKESSVRTAPIFSAPGRRAYIDPHKKEPTQHNKVKYTTNPVPLPSPPMSGSEEEDAEAEALKELGRRPLPKAGNGSSENVTAITGGIERIGGLGSRNGVGFGRNDTDARKNRSRYGAQVQPQSAAPIIGLVTMPTPPPTASSSTSSKMPPVPSIIVPDKDDTPARAPPMPIPTFSFPDEDTPARPKQQQPPPPSIPVISLPDEAPSGAPARDPAGAPGASRRPLPIPRGSAKAPGSSYSTGSGSSNNSSGYVNSRGPTASCAYCRTPIEGRVVSASSIRFHPECFRCDHCHTTLEHVGFFPEPEESRRRRAEVEGDRGEKGGKVRFYCHLDFHELFSPRCRSCKTPIEGEVVVACGGTWHAGHFFCAECGDPFNSESRFVEKDGYAWCVGCYQNRYSGKCKKCKKPVTETVVKALGGEWHEECFCCTECGSGFDDGRFFIRGKGGNEIPVCVGCEERRLKR</sequence>
<feature type="compositionally biased region" description="Low complexity" evidence="5">
    <location>
        <begin position="119"/>
        <end position="141"/>
    </location>
</feature>
<feature type="compositionally biased region" description="Low complexity" evidence="5">
    <location>
        <begin position="150"/>
        <end position="159"/>
    </location>
</feature>
<keyword evidence="3 4" id="KW-0440">LIM domain</keyword>
<dbReference type="OrthoDB" id="15567at2759"/>
<dbReference type="GO" id="GO:0051371">
    <property type="term" value="F:muscle alpha-actinin binding"/>
    <property type="evidence" value="ECO:0007669"/>
    <property type="project" value="TreeGrafter"/>
</dbReference>
<dbReference type="InterPro" id="IPR050604">
    <property type="entry name" value="PDZ-LIM_domain"/>
</dbReference>
<feature type="compositionally biased region" description="Polar residues" evidence="5">
    <location>
        <begin position="36"/>
        <end position="50"/>
    </location>
</feature>
<feature type="domain" description="LIM zinc-binding" evidence="6">
    <location>
        <begin position="749"/>
        <end position="811"/>
    </location>
</feature>
<feature type="compositionally biased region" description="Polar residues" evidence="5">
    <location>
        <begin position="206"/>
        <end position="217"/>
    </location>
</feature>
<feature type="compositionally biased region" description="Low complexity" evidence="5">
    <location>
        <begin position="233"/>
        <end position="246"/>
    </location>
</feature>
<keyword evidence="1 4" id="KW-0479">Metal-binding</keyword>
<evidence type="ECO:0000259" key="6">
    <source>
        <dbReference type="PROSITE" id="PS50023"/>
    </source>
</evidence>
<dbReference type="Gene3D" id="2.10.110.10">
    <property type="entry name" value="Cysteine Rich Protein"/>
    <property type="match status" value="3"/>
</dbReference>
<feature type="compositionally biased region" description="Low complexity" evidence="5">
    <location>
        <begin position="184"/>
        <end position="205"/>
    </location>
</feature>
<feature type="region of interest" description="Disordered" evidence="5">
    <location>
        <begin position="19"/>
        <end position="87"/>
    </location>
</feature>
<proteinExistence type="predicted"/>
<feature type="compositionally biased region" description="Basic and acidic residues" evidence="5">
    <location>
        <begin position="369"/>
        <end position="380"/>
    </location>
</feature>
<dbReference type="GO" id="GO:0001725">
    <property type="term" value="C:stress fiber"/>
    <property type="evidence" value="ECO:0007669"/>
    <property type="project" value="TreeGrafter"/>
</dbReference>
<reference evidence="7 8" key="1">
    <citation type="journal article" date="2018" name="Nat. Ecol. Evol.">
        <title>Pezizomycetes genomes reveal the molecular basis of ectomycorrhizal truffle lifestyle.</title>
        <authorList>
            <person name="Murat C."/>
            <person name="Payen T."/>
            <person name="Noel B."/>
            <person name="Kuo A."/>
            <person name="Morin E."/>
            <person name="Chen J."/>
            <person name="Kohler A."/>
            <person name="Krizsan K."/>
            <person name="Balestrini R."/>
            <person name="Da Silva C."/>
            <person name="Montanini B."/>
            <person name="Hainaut M."/>
            <person name="Levati E."/>
            <person name="Barry K.W."/>
            <person name="Belfiori B."/>
            <person name="Cichocki N."/>
            <person name="Clum A."/>
            <person name="Dockter R.B."/>
            <person name="Fauchery L."/>
            <person name="Guy J."/>
            <person name="Iotti M."/>
            <person name="Le Tacon F."/>
            <person name="Lindquist E.A."/>
            <person name="Lipzen A."/>
            <person name="Malagnac F."/>
            <person name="Mello A."/>
            <person name="Molinier V."/>
            <person name="Miyauchi S."/>
            <person name="Poulain J."/>
            <person name="Riccioni C."/>
            <person name="Rubini A."/>
            <person name="Sitrit Y."/>
            <person name="Splivallo R."/>
            <person name="Traeger S."/>
            <person name="Wang M."/>
            <person name="Zifcakova L."/>
            <person name="Wipf D."/>
            <person name="Zambonelli A."/>
            <person name="Paolocci F."/>
            <person name="Nowrousian M."/>
            <person name="Ottonello S."/>
            <person name="Baldrian P."/>
            <person name="Spatafora J.W."/>
            <person name="Henrissat B."/>
            <person name="Nagy L.G."/>
            <person name="Aury J.M."/>
            <person name="Wincker P."/>
            <person name="Grigoriev I.V."/>
            <person name="Bonfante P."/>
            <person name="Martin F.M."/>
        </authorList>
    </citation>
    <scope>NUCLEOTIDE SEQUENCE [LARGE SCALE GENOMIC DNA]</scope>
    <source>
        <strain evidence="7 8">CCBAS932</strain>
    </source>
</reference>
<feature type="region of interest" description="Disordered" evidence="5">
    <location>
        <begin position="100"/>
        <end position="294"/>
    </location>
</feature>
<evidence type="ECO:0000313" key="8">
    <source>
        <dbReference type="Proteomes" id="UP000277580"/>
    </source>
</evidence>
<name>A0A3N4L2H8_9PEZI</name>
<feature type="domain" description="LIM zinc-binding" evidence="6">
    <location>
        <begin position="609"/>
        <end position="669"/>
    </location>
</feature>
<dbReference type="FunFam" id="2.10.110.10:FF:000077">
    <property type="entry name" value="LIM domain protein"/>
    <property type="match status" value="1"/>
</dbReference>
<evidence type="ECO:0000256" key="1">
    <source>
        <dbReference type="ARBA" id="ARBA00022723"/>
    </source>
</evidence>
<feature type="domain" description="LIM zinc-binding" evidence="6">
    <location>
        <begin position="688"/>
        <end position="748"/>
    </location>
</feature>
<feature type="compositionally biased region" description="Low complexity" evidence="5">
    <location>
        <begin position="554"/>
        <end position="573"/>
    </location>
</feature>
<organism evidence="7 8">
    <name type="scientific">Morchella conica CCBAS932</name>
    <dbReference type="NCBI Taxonomy" id="1392247"/>
    <lineage>
        <taxon>Eukaryota</taxon>
        <taxon>Fungi</taxon>
        <taxon>Dikarya</taxon>
        <taxon>Ascomycota</taxon>
        <taxon>Pezizomycotina</taxon>
        <taxon>Pezizomycetes</taxon>
        <taxon>Pezizales</taxon>
        <taxon>Morchellaceae</taxon>
        <taxon>Morchella</taxon>
    </lineage>
</organism>
<dbReference type="PROSITE" id="PS00478">
    <property type="entry name" value="LIM_DOMAIN_1"/>
    <property type="match status" value="2"/>
</dbReference>
<feature type="compositionally biased region" description="Polar residues" evidence="5">
    <location>
        <begin position="106"/>
        <end position="115"/>
    </location>
</feature>
<dbReference type="EMBL" id="ML119107">
    <property type="protein sequence ID" value="RPB17007.1"/>
    <property type="molecule type" value="Genomic_DNA"/>
</dbReference>
<accession>A0A3N4L2H8</accession>
<feature type="region of interest" description="Disordered" evidence="5">
    <location>
        <begin position="339"/>
        <end position="409"/>
    </location>
</feature>
<dbReference type="Proteomes" id="UP000277580">
    <property type="component" value="Unassembled WGS sequence"/>
</dbReference>
<dbReference type="CDD" id="cd08368">
    <property type="entry name" value="LIM"/>
    <property type="match status" value="1"/>
</dbReference>
<dbReference type="SUPFAM" id="SSF57716">
    <property type="entry name" value="Glucocorticoid receptor-like (DNA-binding domain)"/>
    <property type="match status" value="3"/>
</dbReference>
<dbReference type="PANTHER" id="PTHR24214:SF38">
    <property type="entry name" value="PDZ AND LIM DOMAIN PROTEIN ZASP-RELATED"/>
    <property type="match status" value="1"/>
</dbReference>
<feature type="compositionally biased region" description="Gly residues" evidence="5">
    <location>
        <begin position="438"/>
        <end position="451"/>
    </location>
</feature>
<gene>
    <name evidence="7" type="ORF">P167DRAFT_516345</name>
</gene>
<dbReference type="GO" id="GO:0030695">
    <property type="term" value="F:GTPase regulator activity"/>
    <property type="evidence" value="ECO:0007669"/>
    <property type="project" value="UniProtKB-ARBA"/>
</dbReference>
<evidence type="ECO:0000313" key="7">
    <source>
        <dbReference type="EMBL" id="RPB17007.1"/>
    </source>
</evidence>
<dbReference type="PANTHER" id="PTHR24214">
    <property type="entry name" value="PDZ AND LIM DOMAIN PROTEIN ZASP"/>
    <property type="match status" value="1"/>
</dbReference>
<feature type="compositionally biased region" description="Basic and acidic residues" evidence="5">
    <location>
        <begin position="221"/>
        <end position="232"/>
    </location>
</feature>
<feature type="compositionally biased region" description="Low complexity" evidence="5">
    <location>
        <begin position="257"/>
        <end position="277"/>
    </location>
</feature>
<feature type="compositionally biased region" description="Low complexity" evidence="5">
    <location>
        <begin position="585"/>
        <end position="602"/>
    </location>
</feature>
<dbReference type="Pfam" id="PF00412">
    <property type="entry name" value="LIM"/>
    <property type="match status" value="3"/>
</dbReference>
<feature type="compositionally biased region" description="Basic and acidic residues" evidence="5">
    <location>
        <begin position="160"/>
        <end position="177"/>
    </location>
</feature>